<dbReference type="AlphaFoldDB" id="A0A174GD72"/>
<dbReference type="InterPro" id="IPR052200">
    <property type="entry name" value="Protoporphyrinogen_IX_DH"/>
</dbReference>
<dbReference type="InterPro" id="IPR029039">
    <property type="entry name" value="Flavoprotein-like_sf"/>
</dbReference>
<dbReference type="InterPro" id="IPR026816">
    <property type="entry name" value="Flavodoxin_dom"/>
</dbReference>
<gene>
    <name evidence="2" type="ORF">ERS852491_02688</name>
</gene>
<dbReference type="SUPFAM" id="SSF52218">
    <property type="entry name" value="Flavoproteins"/>
    <property type="match status" value="1"/>
</dbReference>
<dbReference type="Gene3D" id="3.40.50.360">
    <property type="match status" value="1"/>
</dbReference>
<name>A0A174GD72_9FIRM</name>
<sequence length="149" mass="16391">MRAVIVYASVHHGNTKKIVDVMAPEVGADVVDITKEKDVDLAGYDVIGLASGVFYHSMHDGIKELIEKSDFSGNQKVFTVTTCGVGYRNYASGAAKQIKIKGADYLGNFQCRGFDTFGVFGRIGGIAKKHPDRKDMENARQFMKRIIKV</sequence>
<dbReference type="Pfam" id="PF12724">
    <property type="entry name" value="Flavodoxin_5"/>
    <property type="match status" value="1"/>
</dbReference>
<dbReference type="PANTHER" id="PTHR38030">
    <property type="entry name" value="PROTOPORPHYRINOGEN IX DEHYDROGENASE [MENAQUINONE]"/>
    <property type="match status" value="1"/>
</dbReference>
<dbReference type="GO" id="GO:0010181">
    <property type="term" value="F:FMN binding"/>
    <property type="evidence" value="ECO:0007669"/>
    <property type="project" value="TreeGrafter"/>
</dbReference>
<proteinExistence type="predicted"/>
<dbReference type="GO" id="GO:0006783">
    <property type="term" value="P:heme biosynthetic process"/>
    <property type="evidence" value="ECO:0007669"/>
    <property type="project" value="TreeGrafter"/>
</dbReference>
<dbReference type="Proteomes" id="UP000095544">
    <property type="component" value="Unassembled WGS sequence"/>
</dbReference>
<evidence type="ECO:0000313" key="3">
    <source>
        <dbReference type="Proteomes" id="UP000095544"/>
    </source>
</evidence>
<evidence type="ECO:0000259" key="1">
    <source>
        <dbReference type="Pfam" id="PF12724"/>
    </source>
</evidence>
<organism evidence="2 3">
    <name type="scientific">Faecalicatena contorta</name>
    <dbReference type="NCBI Taxonomy" id="39482"/>
    <lineage>
        <taxon>Bacteria</taxon>
        <taxon>Bacillati</taxon>
        <taxon>Bacillota</taxon>
        <taxon>Clostridia</taxon>
        <taxon>Lachnospirales</taxon>
        <taxon>Lachnospiraceae</taxon>
        <taxon>Faecalicatena</taxon>
    </lineage>
</organism>
<evidence type="ECO:0000313" key="2">
    <source>
        <dbReference type="EMBL" id="CUO59527.1"/>
    </source>
</evidence>
<dbReference type="PANTHER" id="PTHR38030:SF2">
    <property type="entry name" value="PROTOPORPHYRINOGEN IX DEHYDROGENASE [QUINONE]"/>
    <property type="match status" value="1"/>
</dbReference>
<reference evidence="2 3" key="1">
    <citation type="submission" date="2015-09" db="EMBL/GenBank/DDBJ databases">
        <authorList>
            <consortium name="Pathogen Informatics"/>
        </authorList>
    </citation>
    <scope>NUCLEOTIDE SEQUENCE [LARGE SCALE GENOMIC DNA]</scope>
    <source>
        <strain evidence="2 3">2789STDY5834876</strain>
    </source>
</reference>
<dbReference type="GO" id="GO:0070819">
    <property type="term" value="F:menaquinone-dependent protoporphyrinogen oxidase activity"/>
    <property type="evidence" value="ECO:0007669"/>
    <property type="project" value="TreeGrafter"/>
</dbReference>
<dbReference type="STRING" id="39482.ERS852491_02688"/>
<feature type="domain" description="Flavodoxin" evidence="1">
    <location>
        <begin position="5"/>
        <end position="88"/>
    </location>
</feature>
<dbReference type="RefSeq" id="WP_050641186.1">
    <property type="nucleotide sequence ID" value="NZ_CABKUE010000009.1"/>
</dbReference>
<protein>
    <submittedName>
        <fullName evidence="2">Flavodoxin</fullName>
    </submittedName>
</protein>
<dbReference type="EMBL" id="CYZU01000024">
    <property type="protein sequence ID" value="CUO59527.1"/>
    <property type="molecule type" value="Genomic_DNA"/>
</dbReference>
<dbReference type="OrthoDB" id="4564047at2"/>
<accession>A0A174GD72</accession>